<dbReference type="Proteomes" id="UP001595900">
    <property type="component" value="Unassembled WGS sequence"/>
</dbReference>
<reference evidence="4" key="1">
    <citation type="journal article" date="2019" name="Int. J. Syst. Evol. Microbiol.">
        <title>The Global Catalogue of Microorganisms (GCM) 10K type strain sequencing project: providing services to taxonomists for standard genome sequencing and annotation.</title>
        <authorList>
            <consortium name="The Broad Institute Genomics Platform"/>
            <consortium name="The Broad Institute Genome Sequencing Center for Infectious Disease"/>
            <person name="Wu L."/>
            <person name="Ma J."/>
        </authorList>
    </citation>
    <scope>NUCLEOTIDE SEQUENCE [LARGE SCALE GENOMIC DNA]</scope>
    <source>
        <strain evidence="4">CGMCC 1.10363</strain>
    </source>
</reference>
<protein>
    <submittedName>
        <fullName evidence="3">DUF6993 domain-containing protein</fullName>
    </submittedName>
</protein>
<evidence type="ECO:0000259" key="2">
    <source>
        <dbReference type="Pfam" id="PF22504"/>
    </source>
</evidence>
<feature type="chain" id="PRO_5046791723" evidence="1">
    <location>
        <begin position="22"/>
        <end position="171"/>
    </location>
</feature>
<evidence type="ECO:0000256" key="1">
    <source>
        <dbReference type="SAM" id="SignalP"/>
    </source>
</evidence>
<dbReference type="EMBL" id="JBHSCN010000003">
    <property type="protein sequence ID" value="MFC4242839.1"/>
    <property type="molecule type" value="Genomic_DNA"/>
</dbReference>
<organism evidence="3 4">
    <name type="scientific">Gryllotalpicola reticulitermitis</name>
    <dbReference type="NCBI Taxonomy" id="1184153"/>
    <lineage>
        <taxon>Bacteria</taxon>
        <taxon>Bacillati</taxon>
        <taxon>Actinomycetota</taxon>
        <taxon>Actinomycetes</taxon>
        <taxon>Micrococcales</taxon>
        <taxon>Microbacteriaceae</taxon>
        <taxon>Gryllotalpicola</taxon>
    </lineage>
</organism>
<evidence type="ECO:0000313" key="3">
    <source>
        <dbReference type="EMBL" id="MFC4242839.1"/>
    </source>
</evidence>
<dbReference type="InterPro" id="IPR054262">
    <property type="entry name" value="DUF6993"/>
</dbReference>
<feature type="signal peptide" evidence="1">
    <location>
        <begin position="1"/>
        <end position="21"/>
    </location>
</feature>
<keyword evidence="4" id="KW-1185">Reference proteome</keyword>
<keyword evidence="1" id="KW-0732">Signal</keyword>
<feature type="domain" description="DUF6993" evidence="2">
    <location>
        <begin position="72"/>
        <end position="154"/>
    </location>
</feature>
<evidence type="ECO:0000313" key="4">
    <source>
        <dbReference type="Proteomes" id="UP001595900"/>
    </source>
</evidence>
<gene>
    <name evidence="3" type="ORF">ACFOYW_05595</name>
</gene>
<accession>A0ABV8Q4T0</accession>
<dbReference type="Pfam" id="PF22504">
    <property type="entry name" value="DUF6993"/>
    <property type="match status" value="1"/>
</dbReference>
<sequence length="171" mass="16154">MRGVGRSVLAVAVLGFGVALAGCTAAGNDVATPTQSAWTVQPTAGATTGSPDSFVAKGTAAQNQAAFDATIQGVLAKNAKATGQAVTAALESAGLAKSSLQFSASRTSAKLVPGSILVSAQFGSECVIGQWGNAVGGYHSAIAPALGAGGCLVGGGGTGSTPSSGGGSLGD</sequence>
<comment type="caution">
    <text evidence="3">The sequence shown here is derived from an EMBL/GenBank/DDBJ whole genome shotgun (WGS) entry which is preliminary data.</text>
</comment>
<dbReference type="PROSITE" id="PS51257">
    <property type="entry name" value="PROKAR_LIPOPROTEIN"/>
    <property type="match status" value="1"/>
</dbReference>
<name>A0ABV8Q4T0_9MICO</name>
<proteinExistence type="predicted"/>